<dbReference type="PANTHER" id="PTHR45856">
    <property type="entry name" value="ALPHA/BETA-HYDROLASES SUPERFAMILY PROTEIN"/>
    <property type="match status" value="1"/>
</dbReference>
<feature type="domain" description="Fungal lipase-type" evidence="1">
    <location>
        <begin position="125"/>
        <end position="250"/>
    </location>
</feature>
<dbReference type="InterPro" id="IPR029058">
    <property type="entry name" value="AB_hydrolase_fold"/>
</dbReference>
<gene>
    <name evidence="2" type="ORF">VSP9026_02563</name>
</gene>
<name>A0A1N6M5U7_9VIBR</name>
<dbReference type="OrthoDB" id="5522031at2"/>
<evidence type="ECO:0000313" key="2">
    <source>
        <dbReference type="EMBL" id="SIO94833.1"/>
    </source>
</evidence>
<dbReference type="AlphaFoldDB" id="A0A1N6M5U7"/>
<accession>A0A1N6M5U7</accession>
<dbReference type="EMBL" id="FSSB01000016">
    <property type="protein sequence ID" value="SIO94833.1"/>
    <property type="molecule type" value="Genomic_DNA"/>
</dbReference>
<dbReference type="GO" id="GO:0006629">
    <property type="term" value="P:lipid metabolic process"/>
    <property type="evidence" value="ECO:0007669"/>
    <property type="project" value="InterPro"/>
</dbReference>
<organism evidence="2 3">
    <name type="scientific">Vibrio spartinae</name>
    <dbReference type="NCBI Taxonomy" id="1918945"/>
    <lineage>
        <taxon>Bacteria</taxon>
        <taxon>Pseudomonadati</taxon>
        <taxon>Pseudomonadota</taxon>
        <taxon>Gammaproteobacteria</taxon>
        <taxon>Vibrionales</taxon>
        <taxon>Vibrionaceae</taxon>
        <taxon>Vibrio</taxon>
    </lineage>
</organism>
<dbReference type="InterPro" id="IPR002921">
    <property type="entry name" value="Fungal_lipase-type"/>
</dbReference>
<sequence>MVDIYQEGTEELLKRKTPTYRQAYSDRTAWLMSCMSELAYKRFNEFIPGVNLQKFVEEELSKLVSDHSSSKTAKFISMVQDLTYDHQEELKELNQDLTYLNAKLIKTFDKNGTQAILVQTDQFYVLSFRGTEATSIRDIKSDANAVLTKCNTKGFVHSGFKKAYEQIESEIVLELKKLEEEGKPILITGHSLGGAIATIAAKKLKFKSGIAACYTFGSPRVGDHEWISEIKTPLHRVVNAADCVTMLPPNGVAIGALSMLIAWVPNIGPRVSEWLSSKFGRYIHAGSMRFLSNCKSEPYDDVQLLYHVSLIYRLKALWFKGRAPNCLLKDHSISVYRKKLKVVAEKRQSIN</sequence>
<dbReference type="PANTHER" id="PTHR45856:SF24">
    <property type="entry name" value="FUNGAL LIPASE-LIKE DOMAIN-CONTAINING PROTEIN"/>
    <property type="match status" value="1"/>
</dbReference>
<reference evidence="2 3" key="1">
    <citation type="submission" date="2016-12" db="EMBL/GenBank/DDBJ databases">
        <authorList>
            <person name="Song W.-J."/>
            <person name="Kurnit D.M."/>
        </authorList>
    </citation>
    <scope>NUCLEOTIDE SEQUENCE [LARGE SCALE GENOMIC DNA]</scope>
    <source>
        <strain evidence="2 3">CECT 9026</strain>
    </source>
</reference>
<evidence type="ECO:0000313" key="3">
    <source>
        <dbReference type="Proteomes" id="UP000184774"/>
    </source>
</evidence>
<protein>
    <submittedName>
        <fullName evidence="2">Lipase (Class 3)</fullName>
    </submittedName>
</protein>
<dbReference type="SUPFAM" id="SSF53474">
    <property type="entry name" value="alpha/beta-Hydrolases"/>
    <property type="match status" value="1"/>
</dbReference>
<dbReference type="CDD" id="cd00519">
    <property type="entry name" value="Lipase_3"/>
    <property type="match status" value="1"/>
</dbReference>
<evidence type="ECO:0000259" key="1">
    <source>
        <dbReference type="Pfam" id="PF01764"/>
    </source>
</evidence>
<dbReference type="Pfam" id="PF01764">
    <property type="entry name" value="Lipase_3"/>
    <property type="match status" value="1"/>
</dbReference>
<dbReference type="Proteomes" id="UP000184774">
    <property type="component" value="Unassembled WGS sequence"/>
</dbReference>
<dbReference type="Gene3D" id="3.40.50.1820">
    <property type="entry name" value="alpha/beta hydrolase"/>
    <property type="match status" value="1"/>
</dbReference>
<proteinExistence type="predicted"/>
<dbReference type="InterPro" id="IPR051218">
    <property type="entry name" value="Sec_MonoDiacylglyc_Lipase"/>
</dbReference>
<dbReference type="RefSeq" id="WP_074373349.1">
    <property type="nucleotide sequence ID" value="NZ_AP024907.1"/>
</dbReference>